<accession>A0ABQ6TX03</accession>
<sequence length="35" mass="4121">MGSKSFNFHTSRYLHYDEAYRAFAQRHNMAELAVA</sequence>
<dbReference type="EMBL" id="WAGD01000046">
    <property type="protein sequence ID" value="KAB0875617.1"/>
    <property type="molecule type" value="Genomic_DNA"/>
</dbReference>
<name>A0ABQ6TX03_9ENTR</name>
<gene>
    <name evidence="1" type="ORF">FZI19_15145</name>
</gene>
<evidence type="ECO:0000313" key="2">
    <source>
        <dbReference type="Proteomes" id="UP000469927"/>
    </source>
</evidence>
<proteinExistence type="predicted"/>
<comment type="caution">
    <text evidence="1">The sequence shown here is derived from an EMBL/GenBank/DDBJ whole genome shotgun (WGS) entry which is preliminary data.</text>
</comment>
<evidence type="ECO:0000313" key="1">
    <source>
        <dbReference type="EMBL" id="KAB0875617.1"/>
    </source>
</evidence>
<keyword evidence="2" id="KW-1185">Reference proteome</keyword>
<reference evidence="1 2" key="1">
    <citation type="submission" date="2019-08" db="EMBL/GenBank/DDBJ databases">
        <title>Prevalence, distribution, and phylogeny of type two toxin-antitoxin genes possessed by Cronobacter species where C. sakazakii homologs follow sequence type lineages.</title>
        <authorList>
            <person name="Finkelstein S."/>
            <person name="Negrete F."/>
            <person name="Jang H."/>
            <person name="Gopinath G.R."/>
            <person name="Tall B.D."/>
        </authorList>
    </citation>
    <scope>NUCLEOTIDE SEQUENCE [LARGE SCALE GENOMIC DNA]</scope>
    <source>
        <strain evidence="1 2">MOD1_GK1257</strain>
    </source>
</reference>
<organism evidence="1 2">
    <name type="scientific">Cronobacter muytjensii</name>
    <dbReference type="NCBI Taxonomy" id="413501"/>
    <lineage>
        <taxon>Bacteria</taxon>
        <taxon>Pseudomonadati</taxon>
        <taxon>Pseudomonadota</taxon>
        <taxon>Gammaproteobacteria</taxon>
        <taxon>Enterobacterales</taxon>
        <taxon>Enterobacteriaceae</taxon>
        <taxon>Cronobacter</taxon>
    </lineage>
</organism>
<dbReference type="Proteomes" id="UP000469927">
    <property type="component" value="Unassembled WGS sequence"/>
</dbReference>
<protein>
    <submittedName>
        <fullName evidence="1">Uncharacterized protein</fullName>
    </submittedName>
</protein>